<dbReference type="InterPro" id="IPR050982">
    <property type="entry name" value="Auxin_biosynth/cation_transpt"/>
</dbReference>
<protein>
    <submittedName>
        <fullName evidence="3">NAD(P)-binding domain-containing protein</fullName>
    </submittedName>
</protein>
<evidence type="ECO:0000256" key="1">
    <source>
        <dbReference type="ARBA" id="ARBA00023002"/>
    </source>
</evidence>
<dbReference type="Pfam" id="PF13450">
    <property type="entry name" value="NAD_binding_8"/>
    <property type="match status" value="1"/>
</dbReference>
<sequence>MEHYLSIIIGAGQAGLATAHQLTSRGLIPAQDFLLIDANPAPGGAWRHRWDSLTLGKAHNIADLPGMPAPLADASSPASRAVAAYYGAYEDKFQLRPYRPARVRSVRPLPGTHSARNLHGALGPRDDRAPENPDEPRSAHASHDEPEPRGAFLVTLESGEQFSADTIVNATGTWDRPYIPYIPGIGSFGGRQLHTKDYSAAEDFADQHVLVVGGGLSAVQFLLELEGIAQTTWATRRAPDFTDTEFDKQWGLDVEKKVRERVFSGNPPASVVSTTGIPPWQEYLDAVERGVLVSRGMFDAIDATGVRFGEAATSSRTAASDGAATGGRAAASDESAAHRETVADGDGAVSGGFVGASESGAAWQPYPAGTHLAVDVIFWNTGFRPVLDHLAPLHLRSHKGGIVMRNEVSPAANPRVFLAGYGSTASTVGATRAGRLAAREVIKVLEL</sequence>
<feature type="region of interest" description="Disordered" evidence="2">
    <location>
        <begin position="312"/>
        <end position="339"/>
    </location>
</feature>
<evidence type="ECO:0000256" key="2">
    <source>
        <dbReference type="SAM" id="MobiDB-lite"/>
    </source>
</evidence>
<feature type="region of interest" description="Disordered" evidence="2">
    <location>
        <begin position="105"/>
        <end position="147"/>
    </location>
</feature>
<comment type="caution">
    <text evidence="3">The sequence shown here is derived from an EMBL/GenBank/DDBJ whole genome shotgun (WGS) entry which is preliminary data.</text>
</comment>
<dbReference type="PANTHER" id="PTHR43539:SF78">
    <property type="entry name" value="FLAVIN-CONTAINING MONOOXYGENASE"/>
    <property type="match status" value="1"/>
</dbReference>
<dbReference type="Pfam" id="PF13738">
    <property type="entry name" value="Pyr_redox_3"/>
    <property type="match status" value="1"/>
</dbReference>
<keyword evidence="1" id="KW-0560">Oxidoreductase</keyword>
<dbReference type="AlphaFoldDB" id="A0AAP4FBC6"/>
<dbReference type="RefSeq" id="WP_284641930.1">
    <property type="nucleotide sequence ID" value="NZ_JASNVU010000004.1"/>
</dbReference>
<reference evidence="3" key="1">
    <citation type="submission" date="2023-05" db="EMBL/GenBank/DDBJ databases">
        <title>Metabolic capabilities are highly conserved among human nasal-associated Corynebacterium species in pangenomic analyses.</title>
        <authorList>
            <person name="Tran T.H."/>
            <person name="Roberts A.Q."/>
            <person name="Escapa I.F."/>
            <person name="Gao W."/>
            <person name="Conlan S."/>
            <person name="Kong H."/>
            <person name="Segre J.A."/>
            <person name="Kelly M.S."/>
            <person name="Lemon K.P."/>
        </authorList>
    </citation>
    <scope>NUCLEOTIDE SEQUENCE</scope>
    <source>
        <strain evidence="3">KPL2618</strain>
    </source>
</reference>
<proteinExistence type="predicted"/>
<name>A0AAP4FBC6_9CORY</name>
<dbReference type="GO" id="GO:0050660">
    <property type="term" value="F:flavin adenine dinucleotide binding"/>
    <property type="evidence" value="ECO:0007669"/>
    <property type="project" value="TreeGrafter"/>
</dbReference>
<dbReference type="Proteomes" id="UP001230317">
    <property type="component" value="Unassembled WGS sequence"/>
</dbReference>
<organism evidence="3 4">
    <name type="scientific">Corynebacterium accolens</name>
    <dbReference type="NCBI Taxonomy" id="38284"/>
    <lineage>
        <taxon>Bacteria</taxon>
        <taxon>Bacillati</taxon>
        <taxon>Actinomycetota</taxon>
        <taxon>Actinomycetes</taxon>
        <taxon>Mycobacteriales</taxon>
        <taxon>Corynebacteriaceae</taxon>
        <taxon>Corynebacterium</taxon>
    </lineage>
</organism>
<evidence type="ECO:0000313" key="3">
    <source>
        <dbReference type="EMBL" id="MDK4334654.1"/>
    </source>
</evidence>
<dbReference type="Gene3D" id="3.50.50.60">
    <property type="entry name" value="FAD/NAD(P)-binding domain"/>
    <property type="match status" value="2"/>
</dbReference>
<dbReference type="PANTHER" id="PTHR43539">
    <property type="entry name" value="FLAVIN-BINDING MONOOXYGENASE-LIKE PROTEIN (AFU_ORTHOLOGUE AFUA_4G09220)"/>
    <property type="match status" value="1"/>
</dbReference>
<dbReference type="SUPFAM" id="SSF51905">
    <property type="entry name" value="FAD/NAD(P)-binding domain"/>
    <property type="match status" value="1"/>
</dbReference>
<dbReference type="EMBL" id="JASNVU010000004">
    <property type="protein sequence ID" value="MDK4334654.1"/>
    <property type="molecule type" value="Genomic_DNA"/>
</dbReference>
<gene>
    <name evidence="3" type="ORF">QPX58_04395</name>
</gene>
<feature type="compositionally biased region" description="Basic and acidic residues" evidence="2">
    <location>
        <begin position="124"/>
        <end position="147"/>
    </location>
</feature>
<dbReference type="GO" id="GO:0004497">
    <property type="term" value="F:monooxygenase activity"/>
    <property type="evidence" value="ECO:0007669"/>
    <property type="project" value="TreeGrafter"/>
</dbReference>
<evidence type="ECO:0000313" key="4">
    <source>
        <dbReference type="Proteomes" id="UP001230317"/>
    </source>
</evidence>
<dbReference type="InterPro" id="IPR036188">
    <property type="entry name" value="FAD/NAD-bd_sf"/>
</dbReference>
<accession>A0AAP4FBC6</accession>